<comment type="caution">
    <text evidence="6">The sequence shown here is derived from an EMBL/GenBank/DDBJ whole genome shotgun (WGS) entry which is preliminary data.</text>
</comment>
<evidence type="ECO:0000256" key="3">
    <source>
        <dbReference type="ARBA" id="ARBA00022801"/>
    </source>
</evidence>
<dbReference type="Gene3D" id="3.60.15.10">
    <property type="entry name" value="Ribonuclease Z/Hydroxyacylglutathione hydrolase-like"/>
    <property type="match status" value="1"/>
</dbReference>
<reference evidence="6 7" key="1">
    <citation type="submission" date="2018-06" db="EMBL/GenBank/DDBJ databases">
        <title>Genomic Encyclopedia of Type Strains, Phase IV (KMG-IV): sequencing the most valuable type-strain genomes for metagenomic binning, comparative biology and taxonomic classification.</title>
        <authorList>
            <person name="Goeker M."/>
        </authorList>
    </citation>
    <scope>NUCLEOTIDE SEQUENCE [LARGE SCALE GENOMIC DNA]</scope>
    <source>
        <strain evidence="6 7">DSM 25520</strain>
    </source>
</reference>
<evidence type="ECO:0000256" key="4">
    <source>
        <dbReference type="ARBA" id="ARBA00022833"/>
    </source>
</evidence>
<dbReference type="SMART" id="SM00849">
    <property type="entry name" value="Lactamase_B"/>
    <property type="match status" value="1"/>
</dbReference>
<dbReference type="GO" id="GO:0016787">
    <property type="term" value="F:hydrolase activity"/>
    <property type="evidence" value="ECO:0007669"/>
    <property type="project" value="UniProtKB-KW"/>
</dbReference>
<protein>
    <submittedName>
        <fullName evidence="6">Glyoxylase-like metal-dependent hydrolase (Beta-lactamase superfamily II)</fullName>
    </submittedName>
</protein>
<dbReference type="PANTHER" id="PTHR42978:SF6">
    <property type="entry name" value="QUORUM-QUENCHING LACTONASE YTNP-RELATED"/>
    <property type="match status" value="1"/>
</dbReference>
<evidence type="ECO:0000313" key="6">
    <source>
        <dbReference type="EMBL" id="RBP41856.1"/>
    </source>
</evidence>
<keyword evidence="3 6" id="KW-0378">Hydrolase</keyword>
<keyword evidence="7" id="KW-1185">Reference proteome</keyword>
<keyword evidence="4" id="KW-0862">Zinc</keyword>
<dbReference type="AlphaFoldDB" id="A0A366HIV6"/>
<dbReference type="OrthoDB" id="5443440at2"/>
<name>A0A366HIV6_9BURK</name>
<dbReference type="InterPro" id="IPR036866">
    <property type="entry name" value="RibonucZ/Hydroxyglut_hydro"/>
</dbReference>
<evidence type="ECO:0000256" key="2">
    <source>
        <dbReference type="ARBA" id="ARBA00022723"/>
    </source>
</evidence>
<comment type="similarity">
    <text evidence="1">Belongs to the metallo-beta-lactamase superfamily.</text>
</comment>
<dbReference type="InterPro" id="IPR001279">
    <property type="entry name" value="Metallo-B-lactamas"/>
</dbReference>
<dbReference type="SUPFAM" id="SSF56281">
    <property type="entry name" value="Metallo-hydrolase/oxidoreductase"/>
    <property type="match status" value="1"/>
</dbReference>
<keyword evidence="2" id="KW-0479">Metal-binding</keyword>
<feature type="domain" description="Metallo-beta-lactamase" evidence="5">
    <location>
        <begin position="69"/>
        <end position="282"/>
    </location>
</feature>
<proteinExistence type="inferred from homology"/>
<dbReference type="InterPro" id="IPR051013">
    <property type="entry name" value="MBL_superfamily_lactonases"/>
</dbReference>
<dbReference type="PANTHER" id="PTHR42978">
    <property type="entry name" value="QUORUM-QUENCHING LACTONASE YTNP-RELATED-RELATED"/>
    <property type="match status" value="1"/>
</dbReference>
<gene>
    <name evidence="6" type="ORF">DFR37_102235</name>
</gene>
<dbReference type="CDD" id="cd16277">
    <property type="entry name" value="metallo-hydrolase-like_MBL-fold"/>
    <property type="match status" value="1"/>
</dbReference>
<dbReference type="Proteomes" id="UP000253628">
    <property type="component" value="Unassembled WGS sequence"/>
</dbReference>
<dbReference type="Pfam" id="PF00753">
    <property type="entry name" value="Lactamase_B"/>
    <property type="match status" value="1"/>
</dbReference>
<evidence type="ECO:0000256" key="1">
    <source>
        <dbReference type="ARBA" id="ARBA00007749"/>
    </source>
</evidence>
<evidence type="ECO:0000313" key="7">
    <source>
        <dbReference type="Proteomes" id="UP000253628"/>
    </source>
</evidence>
<accession>A0A366HIV6</accession>
<dbReference type="EMBL" id="QNRQ01000002">
    <property type="protein sequence ID" value="RBP41856.1"/>
    <property type="molecule type" value="Genomic_DNA"/>
</dbReference>
<sequence>MIKSRLDINQCGHGLRLGSAEITRVQDYHGPGFKSTFMFPDFKPEMWQEQQDWLIPRFYDPAEDRIQTSIHSWLVRTDRHTILIDSCIGNHKHRPINPRFDMRNEPWIERLAAAGASPEDIDFVMCTHLHSDHVGWNTRLENGKWVPTFPNAKYIFTRSEFERWDERRPDHVPRESEAFVFADSVLPVAEAGQMILVEDGYTVDDLLTVESAPGHTPGHVKIRLKTAGHQAMFCGDVIHHPIQLPYPEVWSVFDDDPVKAFQTRLGVLQDCANNGIMLLPTHFADPFVCLVKPNPSRPQPSFLPSWHL</sequence>
<dbReference type="GO" id="GO:0046872">
    <property type="term" value="F:metal ion binding"/>
    <property type="evidence" value="ECO:0007669"/>
    <property type="project" value="UniProtKB-KW"/>
</dbReference>
<organism evidence="6 7">
    <name type="scientific">Eoetvoesiella caeni</name>
    <dbReference type="NCBI Taxonomy" id="645616"/>
    <lineage>
        <taxon>Bacteria</taxon>
        <taxon>Pseudomonadati</taxon>
        <taxon>Pseudomonadota</taxon>
        <taxon>Betaproteobacteria</taxon>
        <taxon>Burkholderiales</taxon>
        <taxon>Alcaligenaceae</taxon>
        <taxon>Eoetvoesiella</taxon>
    </lineage>
</organism>
<evidence type="ECO:0000259" key="5">
    <source>
        <dbReference type="SMART" id="SM00849"/>
    </source>
</evidence>